<keyword evidence="2" id="KW-0004">4Fe-4S</keyword>
<accession>A0ABT4VC39</accession>
<keyword evidence="4" id="KW-0479">Metal-binding</keyword>
<dbReference type="InterPro" id="IPR013785">
    <property type="entry name" value="Aldolase_TIM"/>
</dbReference>
<organism evidence="8 9">
    <name type="scientific">Helicobacter ibis</name>
    <dbReference type="NCBI Taxonomy" id="2962633"/>
    <lineage>
        <taxon>Bacteria</taxon>
        <taxon>Pseudomonadati</taxon>
        <taxon>Campylobacterota</taxon>
        <taxon>Epsilonproteobacteria</taxon>
        <taxon>Campylobacterales</taxon>
        <taxon>Helicobacteraceae</taxon>
        <taxon>Helicobacter</taxon>
    </lineage>
</organism>
<evidence type="ECO:0000259" key="7">
    <source>
        <dbReference type="PROSITE" id="PS51918"/>
    </source>
</evidence>
<evidence type="ECO:0000256" key="2">
    <source>
        <dbReference type="ARBA" id="ARBA00022485"/>
    </source>
</evidence>
<protein>
    <submittedName>
        <fullName evidence="8">Radical SAM protein</fullName>
    </submittedName>
</protein>
<comment type="cofactor">
    <cofactor evidence="1">
        <name>[4Fe-4S] cluster</name>
        <dbReference type="ChEBI" id="CHEBI:49883"/>
    </cofactor>
</comment>
<evidence type="ECO:0000256" key="3">
    <source>
        <dbReference type="ARBA" id="ARBA00022691"/>
    </source>
</evidence>
<sequence length="304" mass="34707">MSIIFGPIKSRRFGESLGVDLSPSIKQCNYDCLYCELEGKKAIDTMTEVLSVEFILHEIEVALKRFHNIDSITITANGEPTMYPYLYELMLRLEDIKGDKKTLLLSNGALLHDVSVARACMLFDKVKFSLDAITPSVFKKIDRPSKDISLDKILAGLYEFCRDYSGELYAEILFVKGVNDSIDEVKKMARFLAPMNLMRLDISTIDRPPAYKVEPIDCERLEEFGRIFSEYGINVLIPKRTKSDERLNLSLSKDEIIKLLSLRPLSEDEVSMRFSKDSIEALEELTKEGVIKLRENSGVKFYEV</sequence>
<dbReference type="PANTHER" id="PTHR43787">
    <property type="entry name" value="FEMO COFACTOR BIOSYNTHESIS PROTEIN NIFB-RELATED"/>
    <property type="match status" value="1"/>
</dbReference>
<dbReference type="CDD" id="cd01335">
    <property type="entry name" value="Radical_SAM"/>
    <property type="match status" value="1"/>
</dbReference>
<comment type="caution">
    <text evidence="8">The sequence shown here is derived from an EMBL/GenBank/DDBJ whole genome shotgun (WGS) entry which is preliminary data.</text>
</comment>
<dbReference type="InterPro" id="IPR058240">
    <property type="entry name" value="rSAM_sf"/>
</dbReference>
<dbReference type="PANTHER" id="PTHR43787:SF11">
    <property type="entry name" value="UPF0026 PROTEIN SLR1464"/>
    <property type="match status" value="1"/>
</dbReference>
<evidence type="ECO:0000256" key="5">
    <source>
        <dbReference type="ARBA" id="ARBA00023004"/>
    </source>
</evidence>
<keyword evidence="5" id="KW-0408">Iron</keyword>
<dbReference type="SFLD" id="SFLDG01083">
    <property type="entry name" value="Uncharacterised_Radical_SAM_Su"/>
    <property type="match status" value="1"/>
</dbReference>
<dbReference type="Gene3D" id="3.20.20.70">
    <property type="entry name" value="Aldolase class I"/>
    <property type="match status" value="1"/>
</dbReference>
<reference evidence="8 9" key="1">
    <citation type="submission" date="2023-01" db="EMBL/GenBank/DDBJ databases">
        <title>Description of Helicobacter ibis sp. nov. isolated from faecal droppings of black-faced ibis (Theristicus melanopis).</title>
        <authorList>
            <person name="Lopez-Cantillo M."/>
            <person name="Vidal-Veuthey B."/>
            <person name="Mella A."/>
            <person name="De La Haba R."/>
            <person name="Collado L."/>
        </authorList>
    </citation>
    <scope>NUCLEOTIDE SEQUENCE [LARGE SCALE GENOMIC DNA]</scope>
    <source>
        <strain evidence="8 9">A82</strain>
    </source>
</reference>
<gene>
    <name evidence="8" type="ORF">PF021_01055</name>
</gene>
<dbReference type="SFLD" id="SFLDS00029">
    <property type="entry name" value="Radical_SAM"/>
    <property type="match status" value="1"/>
</dbReference>
<feature type="domain" description="Radical SAM core" evidence="7">
    <location>
        <begin position="13"/>
        <end position="234"/>
    </location>
</feature>
<proteinExistence type="predicted"/>
<evidence type="ECO:0000256" key="6">
    <source>
        <dbReference type="ARBA" id="ARBA00023014"/>
    </source>
</evidence>
<keyword evidence="3" id="KW-0949">S-adenosyl-L-methionine</keyword>
<dbReference type="PROSITE" id="PS51918">
    <property type="entry name" value="RADICAL_SAM"/>
    <property type="match status" value="1"/>
</dbReference>
<dbReference type="SUPFAM" id="SSF102114">
    <property type="entry name" value="Radical SAM enzymes"/>
    <property type="match status" value="1"/>
</dbReference>
<keyword evidence="6" id="KW-0411">Iron-sulfur</keyword>
<dbReference type="EMBL" id="JAQHXR010000001">
    <property type="protein sequence ID" value="MDA3968259.1"/>
    <property type="molecule type" value="Genomic_DNA"/>
</dbReference>
<dbReference type="RefSeq" id="WP_271020553.1">
    <property type="nucleotide sequence ID" value="NZ_JAQHXR010000001.1"/>
</dbReference>
<evidence type="ECO:0000313" key="8">
    <source>
        <dbReference type="EMBL" id="MDA3968259.1"/>
    </source>
</evidence>
<keyword evidence="9" id="KW-1185">Reference proteome</keyword>
<dbReference type="InterPro" id="IPR040084">
    <property type="entry name" value="GTPase_Obg"/>
</dbReference>
<evidence type="ECO:0000256" key="1">
    <source>
        <dbReference type="ARBA" id="ARBA00001966"/>
    </source>
</evidence>
<dbReference type="Pfam" id="PF04055">
    <property type="entry name" value="Radical_SAM"/>
    <property type="match status" value="1"/>
</dbReference>
<dbReference type="SFLD" id="SFLDG01067">
    <property type="entry name" value="SPASM/twitch_domain_containing"/>
    <property type="match status" value="1"/>
</dbReference>
<evidence type="ECO:0000313" key="9">
    <source>
        <dbReference type="Proteomes" id="UP001210261"/>
    </source>
</evidence>
<name>A0ABT4VC39_9HELI</name>
<dbReference type="Proteomes" id="UP001210261">
    <property type="component" value="Unassembled WGS sequence"/>
</dbReference>
<dbReference type="InterPro" id="IPR007197">
    <property type="entry name" value="rSAM"/>
</dbReference>
<evidence type="ECO:0000256" key="4">
    <source>
        <dbReference type="ARBA" id="ARBA00022723"/>
    </source>
</evidence>